<dbReference type="EMBL" id="CP133612">
    <property type="protein sequence ID" value="WMV08175.1"/>
    <property type="molecule type" value="Genomic_DNA"/>
</dbReference>
<dbReference type="AlphaFoldDB" id="A0AAF0PS30"/>
<dbReference type="PANTHER" id="PTHR45835:SF108">
    <property type="entry name" value="INTEGRASE ZINC-BINDING DOMAIN-CONTAINING PROTEIN"/>
    <property type="match status" value="1"/>
</dbReference>
<evidence type="ECO:0000313" key="1">
    <source>
        <dbReference type="EMBL" id="WMV08175.1"/>
    </source>
</evidence>
<reference evidence="1" key="1">
    <citation type="submission" date="2023-08" db="EMBL/GenBank/DDBJ databases">
        <title>A de novo genome assembly of Solanum verrucosum Schlechtendal, a Mexican diploid species geographically isolated from the other diploid A-genome species in potato relatives.</title>
        <authorList>
            <person name="Hosaka K."/>
        </authorList>
    </citation>
    <scope>NUCLEOTIDE SEQUENCE</scope>
    <source>
        <tissue evidence="1">Young leaves</tissue>
    </source>
</reference>
<protein>
    <submittedName>
        <fullName evidence="1">Uncharacterized protein</fullName>
    </submittedName>
</protein>
<accession>A0AAF0PS30</accession>
<name>A0AAF0PS30_SOLVR</name>
<sequence length="133" mass="15577">MDNKSAYFLWVKSTKSAEDYANFYILDIARHHAVTLSIISDRDGWSSRVHNSDPTEYVESMCHGFQRNSNALKKASIEMVTFEALYRRRCRSPIRWFKVCDAELLGPYLVYEAMEKVRNVQEKLKTSQSRQKS</sequence>
<gene>
    <name evidence="1" type="ORF">MTR67_001560</name>
</gene>
<keyword evidence="2" id="KW-1185">Reference proteome</keyword>
<dbReference type="Proteomes" id="UP001234989">
    <property type="component" value="Chromosome 1"/>
</dbReference>
<dbReference type="PANTHER" id="PTHR45835">
    <property type="entry name" value="YALI0A06105P"/>
    <property type="match status" value="1"/>
</dbReference>
<evidence type="ECO:0000313" key="2">
    <source>
        <dbReference type="Proteomes" id="UP001234989"/>
    </source>
</evidence>
<proteinExistence type="predicted"/>
<organism evidence="1 2">
    <name type="scientific">Solanum verrucosum</name>
    <dbReference type="NCBI Taxonomy" id="315347"/>
    <lineage>
        <taxon>Eukaryota</taxon>
        <taxon>Viridiplantae</taxon>
        <taxon>Streptophyta</taxon>
        <taxon>Embryophyta</taxon>
        <taxon>Tracheophyta</taxon>
        <taxon>Spermatophyta</taxon>
        <taxon>Magnoliopsida</taxon>
        <taxon>eudicotyledons</taxon>
        <taxon>Gunneridae</taxon>
        <taxon>Pentapetalae</taxon>
        <taxon>asterids</taxon>
        <taxon>lamiids</taxon>
        <taxon>Solanales</taxon>
        <taxon>Solanaceae</taxon>
        <taxon>Solanoideae</taxon>
        <taxon>Solaneae</taxon>
        <taxon>Solanum</taxon>
    </lineage>
</organism>